<accession>A0A2P2P4T9</accession>
<evidence type="ECO:0000313" key="1">
    <source>
        <dbReference type="EMBL" id="MBX49786.1"/>
    </source>
</evidence>
<protein>
    <submittedName>
        <fullName evidence="1">Uncharacterized protein</fullName>
    </submittedName>
</protein>
<dbReference type="AlphaFoldDB" id="A0A2P2P4T9"/>
<dbReference type="EMBL" id="GGEC01069302">
    <property type="protein sequence ID" value="MBX49786.1"/>
    <property type="molecule type" value="Transcribed_RNA"/>
</dbReference>
<name>A0A2P2P4T9_RHIMU</name>
<reference evidence="1" key="1">
    <citation type="submission" date="2018-02" db="EMBL/GenBank/DDBJ databases">
        <title>Rhizophora mucronata_Transcriptome.</title>
        <authorList>
            <person name="Meera S.P."/>
            <person name="Sreeshan A."/>
            <person name="Augustine A."/>
        </authorList>
    </citation>
    <scope>NUCLEOTIDE SEQUENCE</scope>
    <source>
        <tissue evidence="1">Leaf</tissue>
    </source>
</reference>
<organism evidence="1">
    <name type="scientific">Rhizophora mucronata</name>
    <name type="common">Asiatic mangrove</name>
    <dbReference type="NCBI Taxonomy" id="61149"/>
    <lineage>
        <taxon>Eukaryota</taxon>
        <taxon>Viridiplantae</taxon>
        <taxon>Streptophyta</taxon>
        <taxon>Embryophyta</taxon>
        <taxon>Tracheophyta</taxon>
        <taxon>Spermatophyta</taxon>
        <taxon>Magnoliopsida</taxon>
        <taxon>eudicotyledons</taxon>
        <taxon>Gunneridae</taxon>
        <taxon>Pentapetalae</taxon>
        <taxon>rosids</taxon>
        <taxon>fabids</taxon>
        <taxon>Malpighiales</taxon>
        <taxon>Rhizophoraceae</taxon>
        <taxon>Rhizophora</taxon>
    </lineage>
</organism>
<sequence>MGEPWIYRGTVIWLISSFQETDSSGSRSNEETYICCLDTFLPDRCNLSVCLCARA</sequence>
<proteinExistence type="predicted"/>